<evidence type="ECO:0000313" key="2">
    <source>
        <dbReference type="EMBL" id="TNN44104.1"/>
    </source>
</evidence>
<keyword evidence="1" id="KW-0472">Membrane</keyword>
<gene>
    <name evidence="2" type="ORF">EYF80_045691</name>
</gene>
<evidence type="ECO:0000313" key="3">
    <source>
        <dbReference type="Proteomes" id="UP000314294"/>
    </source>
</evidence>
<keyword evidence="3" id="KW-1185">Reference proteome</keyword>
<protein>
    <submittedName>
        <fullName evidence="2">Uncharacterized protein</fullName>
    </submittedName>
</protein>
<feature type="transmembrane region" description="Helical" evidence="1">
    <location>
        <begin position="131"/>
        <end position="153"/>
    </location>
</feature>
<organism evidence="2 3">
    <name type="scientific">Liparis tanakae</name>
    <name type="common">Tanaka's snailfish</name>
    <dbReference type="NCBI Taxonomy" id="230148"/>
    <lineage>
        <taxon>Eukaryota</taxon>
        <taxon>Metazoa</taxon>
        <taxon>Chordata</taxon>
        <taxon>Craniata</taxon>
        <taxon>Vertebrata</taxon>
        <taxon>Euteleostomi</taxon>
        <taxon>Actinopterygii</taxon>
        <taxon>Neopterygii</taxon>
        <taxon>Teleostei</taxon>
        <taxon>Neoteleostei</taxon>
        <taxon>Acanthomorphata</taxon>
        <taxon>Eupercaria</taxon>
        <taxon>Perciformes</taxon>
        <taxon>Cottioidei</taxon>
        <taxon>Cottales</taxon>
        <taxon>Liparidae</taxon>
        <taxon>Liparis</taxon>
    </lineage>
</organism>
<keyword evidence="1" id="KW-0812">Transmembrane</keyword>
<evidence type="ECO:0000256" key="1">
    <source>
        <dbReference type="SAM" id="Phobius"/>
    </source>
</evidence>
<proteinExistence type="predicted"/>
<comment type="caution">
    <text evidence="2">The sequence shown here is derived from an EMBL/GenBank/DDBJ whole genome shotgun (WGS) entry which is preliminary data.</text>
</comment>
<dbReference type="AlphaFoldDB" id="A0A4Z2FTQ2"/>
<accession>A0A4Z2FTQ2</accession>
<dbReference type="Proteomes" id="UP000314294">
    <property type="component" value="Unassembled WGS sequence"/>
</dbReference>
<dbReference type="EMBL" id="SRLO01000923">
    <property type="protein sequence ID" value="TNN44104.1"/>
    <property type="molecule type" value="Genomic_DNA"/>
</dbReference>
<keyword evidence="1" id="KW-1133">Transmembrane helix</keyword>
<name>A0A4Z2FTQ2_9TELE</name>
<sequence>MADILPNDVSINLAFDCLPTRRVRRVTRTVCAQIRTGVIPKPFPGVLPLFQVDEVVVSLSVHIPVVPVVVPVALTWVLALAVHHQVALPRVLALCKSPSQERRGAFGYASHHREALPRMLPLLQLRERVHFFYLAFARVLPLLKVRVLVTLFFSSSSYSSSPPRMLPLLQVLAVSLTGMLSFCHPFCLRGGSLWRKEINDI</sequence>
<reference evidence="2 3" key="1">
    <citation type="submission" date="2019-03" db="EMBL/GenBank/DDBJ databases">
        <title>First draft genome of Liparis tanakae, snailfish: a comprehensive survey of snailfish specific genes.</title>
        <authorList>
            <person name="Kim W."/>
            <person name="Song I."/>
            <person name="Jeong J.-H."/>
            <person name="Kim D."/>
            <person name="Kim S."/>
            <person name="Ryu S."/>
            <person name="Song J.Y."/>
            <person name="Lee S.K."/>
        </authorList>
    </citation>
    <scope>NUCLEOTIDE SEQUENCE [LARGE SCALE GENOMIC DNA]</scope>
    <source>
        <tissue evidence="2">Muscle</tissue>
    </source>
</reference>
<feature type="transmembrane region" description="Helical" evidence="1">
    <location>
        <begin position="61"/>
        <end position="82"/>
    </location>
</feature>
<feature type="transmembrane region" description="Helical" evidence="1">
    <location>
        <begin position="165"/>
        <end position="188"/>
    </location>
</feature>